<keyword evidence="3 6" id="KW-0812">Transmembrane</keyword>
<keyword evidence="5 6" id="KW-0472">Membrane</keyword>
<sequence length="478" mass="52090">MSDPVASLQHEVGEGKVLDLDEQRLREMGYPRPIGRKYSVISVLGVAYSLTNSWWGLSASLVTGVNSGGTALLVYGTILLSIVSVAVAATLAELVSAMPNAAGQSFWAKELSSKKFSRLASYITGWLAWAGSIFANWNSWHTLVAYEVANIFCFFFNVYGRTLSVIGHACLYVSLGSFLVILIVVPARARTHKWAEFVFVFASFSNKTGWSSDAIAFFVGLINTNWGFSCLDTAVHLAEEISQPERMIPIAIMGVIVIGFVSCQSAQDSPRYVSEAVTRHIQITSFSFILAMLFSIQDYTALLDASVPSLELFGQALDNTAAAIILEALTIVTGLGCLVSCHTWAARLCWSFSRDKGVPFSNIWAKIVPSLDTPFAAHILTTTIIGLVGCIYLGSETAFNSMVTACIVLPYLSYMLPVVGLLIRGRNNISHGPFWLGTWGLICNWVCLTWIAFTTVFYSFPSIMPVQGGSEYTIEATL</sequence>
<evidence type="ECO:0000313" key="8">
    <source>
        <dbReference type="Proteomes" id="UP001215712"/>
    </source>
</evidence>
<reference evidence="7" key="2">
    <citation type="submission" date="2023-01" db="EMBL/GenBank/DDBJ databases">
        <authorList>
            <person name="Petersen C."/>
        </authorList>
    </citation>
    <scope>NUCLEOTIDE SEQUENCE</scope>
    <source>
        <strain evidence="7">IBT 17514</strain>
    </source>
</reference>
<proteinExistence type="predicted"/>
<keyword evidence="2" id="KW-0813">Transport</keyword>
<dbReference type="PANTHER" id="PTHR45649">
    <property type="entry name" value="AMINO-ACID PERMEASE BAT1"/>
    <property type="match status" value="1"/>
</dbReference>
<dbReference type="Pfam" id="PF13520">
    <property type="entry name" value="AA_permease_2"/>
    <property type="match status" value="1"/>
</dbReference>
<feature type="transmembrane region" description="Helical" evidence="6">
    <location>
        <begin position="401"/>
        <end position="423"/>
    </location>
</feature>
<dbReference type="GO" id="GO:0022857">
    <property type="term" value="F:transmembrane transporter activity"/>
    <property type="evidence" value="ECO:0007669"/>
    <property type="project" value="InterPro"/>
</dbReference>
<accession>A0AAD6HVK9</accession>
<evidence type="ECO:0000256" key="5">
    <source>
        <dbReference type="ARBA" id="ARBA00023136"/>
    </source>
</evidence>
<dbReference type="PANTHER" id="PTHR45649:SF7">
    <property type="entry name" value="CHOLINE TRANSPORT PROTEIN"/>
    <property type="match status" value="1"/>
</dbReference>
<feature type="transmembrane region" description="Helical" evidence="6">
    <location>
        <begin position="169"/>
        <end position="189"/>
    </location>
</feature>
<keyword evidence="4 6" id="KW-1133">Transmembrane helix</keyword>
<evidence type="ECO:0000256" key="3">
    <source>
        <dbReference type="ARBA" id="ARBA00022692"/>
    </source>
</evidence>
<comment type="caution">
    <text evidence="7">The sequence shown here is derived from an EMBL/GenBank/DDBJ whole genome shotgun (WGS) entry which is preliminary data.</text>
</comment>
<dbReference type="EMBL" id="JAQJAN010000002">
    <property type="protein sequence ID" value="KAJ5738623.1"/>
    <property type="molecule type" value="Genomic_DNA"/>
</dbReference>
<feature type="transmembrane region" description="Helical" evidence="6">
    <location>
        <begin position="375"/>
        <end position="395"/>
    </location>
</feature>
<feature type="transmembrane region" description="Helical" evidence="6">
    <location>
        <begin position="38"/>
        <end position="57"/>
    </location>
</feature>
<gene>
    <name evidence="7" type="ORF">N7493_001778</name>
</gene>
<evidence type="ECO:0000256" key="4">
    <source>
        <dbReference type="ARBA" id="ARBA00022989"/>
    </source>
</evidence>
<evidence type="ECO:0000256" key="1">
    <source>
        <dbReference type="ARBA" id="ARBA00004141"/>
    </source>
</evidence>
<keyword evidence="8" id="KW-1185">Reference proteome</keyword>
<dbReference type="InterPro" id="IPR002293">
    <property type="entry name" value="AA/rel_permease1"/>
</dbReference>
<evidence type="ECO:0000256" key="2">
    <source>
        <dbReference type="ARBA" id="ARBA00022448"/>
    </source>
</evidence>
<reference evidence="7" key="1">
    <citation type="journal article" date="2023" name="IMA Fungus">
        <title>Comparative genomic study of the Penicillium genus elucidates a diverse pangenome and 15 lateral gene transfer events.</title>
        <authorList>
            <person name="Petersen C."/>
            <person name="Sorensen T."/>
            <person name="Nielsen M.R."/>
            <person name="Sondergaard T.E."/>
            <person name="Sorensen J.L."/>
            <person name="Fitzpatrick D.A."/>
            <person name="Frisvad J.C."/>
            <person name="Nielsen K.L."/>
        </authorList>
    </citation>
    <scope>NUCLEOTIDE SEQUENCE</scope>
    <source>
        <strain evidence="7">IBT 17514</strain>
    </source>
</reference>
<dbReference type="Proteomes" id="UP001215712">
    <property type="component" value="Unassembled WGS sequence"/>
</dbReference>
<comment type="subcellular location">
    <subcellularLocation>
        <location evidence="1">Membrane</location>
        <topology evidence="1">Multi-pass membrane protein</topology>
    </subcellularLocation>
</comment>
<feature type="transmembrane region" description="Helical" evidence="6">
    <location>
        <begin position="435"/>
        <end position="460"/>
    </location>
</feature>
<feature type="transmembrane region" description="Helical" evidence="6">
    <location>
        <begin position="72"/>
        <end position="98"/>
    </location>
</feature>
<protein>
    <submittedName>
        <fullName evidence="7">Amino acid transporter</fullName>
    </submittedName>
</protein>
<organism evidence="7 8">
    <name type="scientific">Penicillium malachiteum</name>
    <dbReference type="NCBI Taxonomy" id="1324776"/>
    <lineage>
        <taxon>Eukaryota</taxon>
        <taxon>Fungi</taxon>
        <taxon>Dikarya</taxon>
        <taxon>Ascomycota</taxon>
        <taxon>Pezizomycotina</taxon>
        <taxon>Eurotiomycetes</taxon>
        <taxon>Eurotiomycetidae</taxon>
        <taxon>Eurotiales</taxon>
        <taxon>Aspergillaceae</taxon>
        <taxon>Penicillium</taxon>
    </lineage>
</organism>
<dbReference type="Gene3D" id="1.20.1740.10">
    <property type="entry name" value="Amino acid/polyamine transporter I"/>
    <property type="match status" value="1"/>
</dbReference>
<evidence type="ECO:0000256" key="6">
    <source>
        <dbReference type="SAM" id="Phobius"/>
    </source>
</evidence>
<feature type="transmembrane region" description="Helical" evidence="6">
    <location>
        <begin position="322"/>
        <end position="346"/>
    </location>
</feature>
<dbReference type="GO" id="GO:0016020">
    <property type="term" value="C:membrane"/>
    <property type="evidence" value="ECO:0007669"/>
    <property type="project" value="UniProtKB-SubCell"/>
</dbReference>
<evidence type="ECO:0000313" key="7">
    <source>
        <dbReference type="EMBL" id="KAJ5738623.1"/>
    </source>
</evidence>
<dbReference type="AlphaFoldDB" id="A0AAD6HVK9"/>
<feature type="transmembrane region" description="Helical" evidence="6">
    <location>
        <begin position="119"/>
        <end position="137"/>
    </location>
</feature>
<dbReference type="PIRSF" id="PIRSF006060">
    <property type="entry name" value="AA_transporter"/>
    <property type="match status" value="1"/>
</dbReference>
<name>A0AAD6HVK9_9EURO</name>